<keyword evidence="8" id="KW-0464">Manganese</keyword>
<proteinExistence type="inferred from homology"/>
<evidence type="ECO:0000256" key="3">
    <source>
        <dbReference type="ARBA" id="ARBA00013081"/>
    </source>
</evidence>
<keyword evidence="12" id="KW-1185">Reference proteome</keyword>
<name>A0A3Q7IKA2_SOLLC</name>
<keyword evidence="5 9" id="KW-0378">Hydrolase</keyword>
<dbReference type="Gramene" id="Solyc10g078820.2.1">
    <property type="protein sequence ID" value="Solyc10g078820.2.1"/>
    <property type="gene ID" value="Solyc10g078820.2"/>
</dbReference>
<dbReference type="Gene3D" id="3.60.40.10">
    <property type="entry name" value="PPM-type phosphatase domain"/>
    <property type="match status" value="5"/>
</dbReference>
<sequence length="1849" mass="207335">MVSWLDRTVSACCQPLGRYIGLSSSEDGVLGGEDYPLLWYRDLEKHSCGEFSFAVVQANQVCEDYGHVEPGREGTFVGVYDGHGGLDASRFACDNLSRHLITLAREKGTIDKEVLNNAFAATEDGFLSIVEREFHDDPEIASTGSCCLVGVIWKRRLYVANLGDCRAVLGQTGIFNRIFAKQLTNDHNVRIKEVRDELRALHPDDPNIVTYVRRTWRVKSIIQVTRAIGDAFLKKPEFAIGAIPLKRPVLRADPSFCSRNLQPCDKFVIFASDGLWDLLSNQEAVKIVHAYPRQGIARRLVLSALNVAARARKLKCDDLMNYDKGVRRAFHDDITVVVIFIDHEKLNDKLTAPGMSVRGYMVSWLDRTVAACCQPSDRYVDFSNGEDGVLGGEDYPLLWYRDLEKHSCGEFSFAIVQANQVCEDYGHVEPGREGTFVGVYDGHGGLDASRFACDNLSRHLIMLARENGTIDEEVLNNAFAATEDGFLSIVEREFHILDPGIASTGSCCLVGVIWKRTLYVANLGDSRAVLCHTGRYNRISAKQLTNDHNVRDELRALHPDDPNIVIGFGGRTWCIKGIIKVTRAIGDASMKKPEFAHGVMKPFRGPVVRADPSVSSRKLQPCDRFVIFASAGLWDLLSNEEAVQIVHTYPRQGIARRLVLSALNVAARARKLTRDDLMNFDKGVRRAFHDDITVVVIFIDHEKLNDKLTVPGMSVRGFMVSWLDRTVAAFCRPLGRYVGLSSSEDGVLGGEDYPLLWHRDLEKHSCGEFSFAMVQSNEVCEDYGHVEPGREGTFVGVYDGHGGLDASRFACDNLSRHLITLAREKETIDEEVLNNAFAATEDGFLSIVEREFHDDPTIATTGCCCLVGVIWRRTLYVASLGDCRAVLGHTGRYNRISAKQLTNDHNVRIKEVRDELRALHPDDPDIVRRVGRTWRVKGIIQVTRAIGDASLKKREFAHGVMEPFTGPVVRADPSVSSRKLQPCDRFVIFASDGLWDFLSNEKAVRIVHAYPRQGIARRLVLSALNVAARARKLKCDDLMNFDKGVRRAFHDDITVVVIFIDHEKLNDELTVPGMMFRWLKRIVSACCRPLSVYVGLSSGVVVGEDYPVLWHRDLEKHSCGEFSFAIAQANQVCLDYGHVEPGREGTFVGVYDGHCRVDASRFTCDNLSRHLIIYVGFFRLKQLNTHFFTALARENGTVDEEVLNNAFAATEDGFLSIVEREFHGDPGIASTGCCCLVGVIWKRRLYVANLGDSRAVLGHIGRFNRILAEQLTNDHHVRIKEVRDELRALHPDNPNIMSRVRGTWHVNGIKQVTRAIGDAFLKKPEFALGAEPLSGAVIRADPSVSSRNLQPCDRFVIFASAGLWDLLSNEEAVQIVHTYPRQGIARRLVLLAMNVAVRARKKYDDLMNHDKHVRRALHDDITVVVIFIDHEKLNDELTVPGIMYRWVEKIVLACCEPLSRSLPSSRGEDYPSLWSKDLEKHSCGKFSFATVSGNPVCEDYGLVEPGRQGTFVGIYDGHGGPQASRFACDNLSRHLIRLAQERRTIDEEVLTNAFAATEQAFLHLVRERFDDDPLIASKGSCCLVGVIWNGTLYVANLGDSRAVLGHDHIERPNRIVAVQLTNDHNASNVAIRNELTALHPDDPNIVVYERNAWRVRGIIQVTRALGDAYLKNKDFALSTSYPKFHLKVPITRPVVRDDPEISSRNLQAVDRFVIFASDGLWELLTNEKAVEIVNTYPKKGIARRLLVSALDEAARVKKIKYDELKKIGRNERRNFHDDLTVVVLFIDHNMLNRRLSVPGMTVRGFVNAAPQRSTFNIAQQQPESIYEFPIRNLPPWTQIPVISSKADCQ</sequence>
<keyword evidence="4" id="KW-0479">Metal-binding</keyword>
<evidence type="ECO:0000256" key="5">
    <source>
        <dbReference type="ARBA" id="ARBA00022801"/>
    </source>
</evidence>
<comment type="similarity">
    <text evidence="9">Belongs to the PP2C family.</text>
</comment>
<dbReference type="EnsemblPlants" id="Solyc10g078820.2.1">
    <property type="protein sequence ID" value="Solyc10g078820.2.1"/>
    <property type="gene ID" value="Solyc10g078820.2"/>
</dbReference>
<evidence type="ECO:0000313" key="11">
    <source>
        <dbReference type="EnsemblPlants" id="Solyc10g078820.2.1"/>
    </source>
</evidence>
<evidence type="ECO:0000256" key="9">
    <source>
        <dbReference type="RuleBase" id="RU003465"/>
    </source>
</evidence>
<evidence type="ECO:0000256" key="4">
    <source>
        <dbReference type="ARBA" id="ARBA00022723"/>
    </source>
</evidence>
<dbReference type="PROSITE" id="PS51746">
    <property type="entry name" value="PPM_2"/>
    <property type="match status" value="5"/>
</dbReference>
<feature type="domain" description="PPM-type phosphatase" evidence="10">
    <location>
        <begin position="1118"/>
        <end position="1428"/>
    </location>
</feature>
<comment type="cofactor">
    <cofactor evidence="1">
        <name>Mn(2+)</name>
        <dbReference type="ChEBI" id="CHEBI:29035"/>
    </cofactor>
</comment>
<organism evidence="11">
    <name type="scientific">Solanum lycopersicum</name>
    <name type="common">Tomato</name>
    <name type="synonym">Lycopersicon esculentum</name>
    <dbReference type="NCBI Taxonomy" id="4081"/>
    <lineage>
        <taxon>Eukaryota</taxon>
        <taxon>Viridiplantae</taxon>
        <taxon>Streptophyta</taxon>
        <taxon>Embryophyta</taxon>
        <taxon>Tracheophyta</taxon>
        <taxon>Spermatophyta</taxon>
        <taxon>Magnoliopsida</taxon>
        <taxon>eudicotyledons</taxon>
        <taxon>Gunneridae</taxon>
        <taxon>Pentapetalae</taxon>
        <taxon>asterids</taxon>
        <taxon>lamiids</taxon>
        <taxon>Solanales</taxon>
        <taxon>Solanaceae</taxon>
        <taxon>Solanoideae</taxon>
        <taxon>Solaneae</taxon>
        <taxon>Solanum</taxon>
        <taxon>Solanum subgen. Lycopersicon</taxon>
    </lineage>
</organism>
<feature type="domain" description="PPM-type phosphatase" evidence="10">
    <location>
        <begin position="1485"/>
        <end position="1786"/>
    </location>
</feature>
<evidence type="ECO:0000256" key="6">
    <source>
        <dbReference type="ARBA" id="ARBA00022842"/>
    </source>
</evidence>
<dbReference type="InterPro" id="IPR000222">
    <property type="entry name" value="PP2C_BS"/>
</dbReference>
<keyword evidence="6" id="KW-0460">Magnesium</keyword>
<evidence type="ECO:0000256" key="7">
    <source>
        <dbReference type="ARBA" id="ARBA00022912"/>
    </source>
</evidence>
<dbReference type="Proteomes" id="UP000004994">
    <property type="component" value="Chromosome 10"/>
</dbReference>
<dbReference type="PROSITE" id="PS01032">
    <property type="entry name" value="PPM_1"/>
    <property type="match status" value="4"/>
</dbReference>
<comment type="cofactor">
    <cofactor evidence="2">
        <name>Mg(2+)</name>
        <dbReference type="ChEBI" id="CHEBI:18420"/>
    </cofactor>
</comment>
<feature type="domain" description="PPM-type phosphatase" evidence="10">
    <location>
        <begin position="50"/>
        <end position="341"/>
    </location>
</feature>
<dbReference type="InterPro" id="IPR015655">
    <property type="entry name" value="PP2C"/>
</dbReference>
<dbReference type="InParanoid" id="A0A3Q7IKA2"/>
<dbReference type="PaxDb" id="4081-Solyc10g078820.1.1"/>
<dbReference type="GO" id="GO:0004722">
    <property type="term" value="F:protein serine/threonine phosphatase activity"/>
    <property type="evidence" value="ECO:0000318"/>
    <property type="project" value="GO_Central"/>
</dbReference>
<feature type="domain" description="PPM-type phosphatase" evidence="10">
    <location>
        <begin position="765"/>
        <end position="1060"/>
    </location>
</feature>
<dbReference type="STRING" id="4081.A0A3Q7IKA2"/>
<keyword evidence="7 9" id="KW-0904">Protein phosphatase</keyword>
<dbReference type="InterPro" id="IPR001932">
    <property type="entry name" value="PPM-type_phosphatase-like_dom"/>
</dbReference>
<dbReference type="CDD" id="cd00143">
    <property type="entry name" value="PP2Cc"/>
    <property type="match status" value="5"/>
</dbReference>
<dbReference type="InterPro" id="IPR036457">
    <property type="entry name" value="PPM-type-like_dom_sf"/>
</dbReference>
<dbReference type="EC" id="3.1.3.16" evidence="3"/>
<protein>
    <recommendedName>
        <fullName evidence="3">protein-serine/threonine phosphatase</fullName>
        <ecNumber evidence="3">3.1.3.16</ecNumber>
    </recommendedName>
</protein>
<dbReference type="PANTHER" id="PTHR47992">
    <property type="entry name" value="PROTEIN PHOSPHATASE"/>
    <property type="match status" value="1"/>
</dbReference>
<evidence type="ECO:0000259" key="10">
    <source>
        <dbReference type="PROSITE" id="PS51746"/>
    </source>
</evidence>
<feature type="domain" description="PPM-type phosphatase" evidence="10">
    <location>
        <begin position="410"/>
        <end position="699"/>
    </location>
</feature>
<evidence type="ECO:0000256" key="8">
    <source>
        <dbReference type="ARBA" id="ARBA00023211"/>
    </source>
</evidence>
<dbReference type="Pfam" id="PF00481">
    <property type="entry name" value="PP2C"/>
    <property type="match status" value="5"/>
</dbReference>
<evidence type="ECO:0000256" key="2">
    <source>
        <dbReference type="ARBA" id="ARBA00001946"/>
    </source>
</evidence>
<dbReference type="SMART" id="SM00332">
    <property type="entry name" value="PP2Cc"/>
    <property type="match status" value="5"/>
</dbReference>
<dbReference type="GO" id="GO:0046872">
    <property type="term" value="F:metal ion binding"/>
    <property type="evidence" value="ECO:0007669"/>
    <property type="project" value="UniProtKB-KW"/>
</dbReference>
<accession>A0A3Q7IKA2</accession>
<evidence type="ECO:0000256" key="1">
    <source>
        <dbReference type="ARBA" id="ARBA00001936"/>
    </source>
</evidence>
<dbReference type="GO" id="GO:1902531">
    <property type="term" value="P:regulation of intracellular signal transduction"/>
    <property type="evidence" value="ECO:0000318"/>
    <property type="project" value="GO_Central"/>
</dbReference>
<reference evidence="11" key="1">
    <citation type="journal article" date="2012" name="Nature">
        <title>The tomato genome sequence provides insights into fleshy fruit evolution.</title>
        <authorList>
            <consortium name="Tomato Genome Consortium"/>
        </authorList>
    </citation>
    <scope>NUCLEOTIDE SEQUENCE [LARGE SCALE GENOMIC DNA]</scope>
    <source>
        <strain evidence="11">cv. Heinz 1706</strain>
    </source>
</reference>
<reference evidence="11" key="2">
    <citation type="submission" date="2019-01" db="UniProtKB">
        <authorList>
            <consortium name="EnsemblPlants"/>
        </authorList>
    </citation>
    <scope>IDENTIFICATION</scope>
    <source>
        <strain evidence="11">cv. Heinz 1706</strain>
    </source>
</reference>
<evidence type="ECO:0000313" key="12">
    <source>
        <dbReference type="Proteomes" id="UP000004994"/>
    </source>
</evidence>
<dbReference type="SUPFAM" id="SSF81606">
    <property type="entry name" value="PP2C-like"/>
    <property type="match status" value="5"/>
</dbReference>